<dbReference type="EMBL" id="OKRB01000081">
    <property type="protein sequence ID" value="SPE19866.1"/>
    <property type="molecule type" value="Genomic_DNA"/>
</dbReference>
<accession>A0A2N9L9B8</accession>
<proteinExistence type="predicted"/>
<protein>
    <submittedName>
        <fullName evidence="1">Uncharacterized protein</fullName>
    </submittedName>
</protein>
<dbReference type="AlphaFoldDB" id="A0A2N9L9B8"/>
<evidence type="ECO:0000313" key="2">
    <source>
        <dbReference type="Proteomes" id="UP000239735"/>
    </source>
</evidence>
<sequence>MRLHYYSLQKKCNGLAHSGSGVPSSHQESIRRSFDSVAAATSLRMTSL</sequence>
<evidence type="ECO:0000313" key="1">
    <source>
        <dbReference type="EMBL" id="SPE19866.1"/>
    </source>
</evidence>
<name>A0A2N9L9B8_9BACT</name>
<reference evidence="2" key="1">
    <citation type="submission" date="2018-02" db="EMBL/GenBank/DDBJ databases">
        <authorList>
            <person name="Hausmann B."/>
        </authorList>
    </citation>
    <scope>NUCLEOTIDE SEQUENCE [LARGE SCALE GENOMIC DNA]</scope>
    <source>
        <strain evidence="2">Peat soil MAG SbA5</strain>
    </source>
</reference>
<dbReference type="Proteomes" id="UP000239735">
    <property type="component" value="Unassembled WGS sequence"/>
</dbReference>
<organism evidence="1 2">
    <name type="scientific">Candidatus Sulfuritelmatomonas gaucii</name>
    <dbReference type="NCBI Taxonomy" id="2043161"/>
    <lineage>
        <taxon>Bacteria</taxon>
        <taxon>Pseudomonadati</taxon>
        <taxon>Acidobacteriota</taxon>
        <taxon>Terriglobia</taxon>
        <taxon>Terriglobales</taxon>
        <taxon>Acidobacteriaceae</taxon>
        <taxon>Candidatus Sulfuritelmatomonas</taxon>
    </lineage>
</organism>
<gene>
    <name evidence="1" type="ORF">SBA5_250096</name>
</gene>